<proteinExistence type="predicted"/>
<evidence type="ECO:0000313" key="1">
    <source>
        <dbReference type="EMBL" id="OMP12682.1"/>
    </source>
</evidence>
<evidence type="ECO:0000313" key="2">
    <source>
        <dbReference type="Proteomes" id="UP000187203"/>
    </source>
</evidence>
<gene>
    <name evidence="1" type="ORF">COLO4_02884</name>
</gene>
<organism evidence="1 2">
    <name type="scientific">Corchorus olitorius</name>
    <dbReference type="NCBI Taxonomy" id="93759"/>
    <lineage>
        <taxon>Eukaryota</taxon>
        <taxon>Viridiplantae</taxon>
        <taxon>Streptophyta</taxon>
        <taxon>Embryophyta</taxon>
        <taxon>Tracheophyta</taxon>
        <taxon>Spermatophyta</taxon>
        <taxon>Magnoliopsida</taxon>
        <taxon>eudicotyledons</taxon>
        <taxon>Gunneridae</taxon>
        <taxon>Pentapetalae</taxon>
        <taxon>rosids</taxon>
        <taxon>malvids</taxon>
        <taxon>Malvales</taxon>
        <taxon>Malvaceae</taxon>
        <taxon>Grewioideae</taxon>
        <taxon>Apeibeae</taxon>
        <taxon>Corchorus</taxon>
    </lineage>
</organism>
<protein>
    <submittedName>
        <fullName evidence="1">C-C motif chemokine 25-like protein</fullName>
    </submittedName>
</protein>
<reference evidence="2" key="1">
    <citation type="submission" date="2013-09" db="EMBL/GenBank/DDBJ databases">
        <title>Corchorus olitorius genome sequencing.</title>
        <authorList>
            <person name="Alam M."/>
            <person name="Haque M.S."/>
            <person name="Islam M.S."/>
            <person name="Emdad E.M."/>
            <person name="Islam M.M."/>
            <person name="Ahmed B."/>
            <person name="Halim A."/>
            <person name="Hossen Q.M.M."/>
            <person name="Hossain M.Z."/>
            <person name="Ahmed R."/>
            <person name="Khan M.M."/>
            <person name="Islam R."/>
            <person name="Rashid M.M."/>
            <person name="Khan S.A."/>
            <person name="Rahman M.S."/>
            <person name="Alam M."/>
            <person name="Yahiya A.S."/>
            <person name="Khan M.S."/>
            <person name="Azam M.S."/>
            <person name="Haque T."/>
            <person name="Lashkar M.Z.H."/>
            <person name="Akhand A.I."/>
            <person name="Morshed G."/>
            <person name="Roy S."/>
            <person name="Uddin K.S."/>
            <person name="Rabeya T."/>
            <person name="Hossain A.S."/>
            <person name="Chowdhury A."/>
            <person name="Snigdha A.R."/>
            <person name="Mortoza M.S."/>
            <person name="Matin S.A."/>
            <person name="Hoque S.M.E."/>
            <person name="Islam M.K."/>
            <person name="Roy D.K."/>
            <person name="Haider R."/>
            <person name="Moosa M.M."/>
            <person name="Elias S.M."/>
            <person name="Hasan A.M."/>
            <person name="Jahan S."/>
            <person name="Shafiuddin M."/>
            <person name="Mahmood N."/>
            <person name="Shommy N.S."/>
        </authorList>
    </citation>
    <scope>NUCLEOTIDE SEQUENCE [LARGE SCALE GENOMIC DNA]</scope>
    <source>
        <strain evidence="2">cv. O-4</strain>
    </source>
</reference>
<name>A0A1R3L007_9ROSI</name>
<dbReference type="AlphaFoldDB" id="A0A1R3L007"/>
<keyword evidence="2" id="KW-1185">Reference proteome</keyword>
<dbReference type="Proteomes" id="UP000187203">
    <property type="component" value="Unassembled WGS sequence"/>
</dbReference>
<accession>A0A1R3L007</accession>
<comment type="caution">
    <text evidence="1">The sequence shown here is derived from an EMBL/GenBank/DDBJ whole genome shotgun (WGS) entry which is preliminary data.</text>
</comment>
<sequence>MAAPAGWATEENEQGVAESNCVSYRNPPGWKIDTLQFHPQASMY</sequence>
<dbReference type="EMBL" id="AWUE01007920">
    <property type="protein sequence ID" value="OMP12682.1"/>
    <property type="molecule type" value="Genomic_DNA"/>
</dbReference>